<gene>
    <name evidence="2" type="ORF">IPOD504_LOCUS473</name>
</gene>
<name>A0ABN8HKI6_9NEOP</name>
<dbReference type="EMBL" id="OW152813">
    <property type="protein sequence ID" value="CAH2035242.1"/>
    <property type="molecule type" value="Genomic_DNA"/>
</dbReference>
<accession>A0ABN8HKI6</accession>
<evidence type="ECO:0000313" key="3">
    <source>
        <dbReference type="Proteomes" id="UP000837857"/>
    </source>
</evidence>
<organism evidence="2 3">
    <name type="scientific">Iphiclides podalirius</name>
    <name type="common">scarce swallowtail</name>
    <dbReference type="NCBI Taxonomy" id="110791"/>
    <lineage>
        <taxon>Eukaryota</taxon>
        <taxon>Metazoa</taxon>
        <taxon>Ecdysozoa</taxon>
        <taxon>Arthropoda</taxon>
        <taxon>Hexapoda</taxon>
        <taxon>Insecta</taxon>
        <taxon>Pterygota</taxon>
        <taxon>Neoptera</taxon>
        <taxon>Endopterygota</taxon>
        <taxon>Lepidoptera</taxon>
        <taxon>Glossata</taxon>
        <taxon>Ditrysia</taxon>
        <taxon>Papilionoidea</taxon>
        <taxon>Papilionidae</taxon>
        <taxon>Papilioninae</taxon>
        <taxon>Iphiclides</taxon>
    </lineage>
</organism>
<protein>
    <submittedName>
        <fullName evidence="2">Uncharacterized protein</fullName>
    </submittedName>
</protein>
<evidence type="ECO:0000313" key="2">
    <source>
        <dbReference type="EMBL" id="CAH2035242.1"/>
    </source>
</evidence>
<evidence type="ECO:0000256" key="1">
    <source>
        <dbReference type="SAM" id="MobiDB-lite"/>
    </source>
</evidence>
<reference evidence="2" key="1">
    <citation type="submission" date="2022-03" db="EMBL/GenBank/DDBJ databases">
        <authorList>
            <person name="Martin H S."/>
        </authorList>
    </citation>
    <scope>NUCLEOTIDE SEQUENCE</scope>
</reference>
<feature type="compositionally biased region" description="Basic and acidic residues" evidence="1">
    <location>
        <begin position="119"/>
        <end position="152"/>
    </location>
</feature>
<dbReference type="Proteomes" id="UP000837857">
    <property type="component" value="Chromosome 1"/>
</dbReference>
<feature type="non-terminal residue" evidence="2">
    <location>
        <position position="200"/>
    </location>
</feature>
<sequence length="200" mass="22607">MEDFFDKIKKKLSVDNILDLMKDGKLKDELKQTLTATVNLNEKPKQEESRPIVDPLILEPNKHVTIENIQHNTAQGQTKANQNEISQSDEKPLKEVEKQIVLETHQQNVTEEQESTLESPKEQPQDKVESIETKIILHEVPRTGEETLKEAQKPLLSPRKVIGRMRPRGKSSRGATPFGGSASGSLMDVKRPGIGRSRRM</sequence>
<proteinExistence type="predicted"/>
<feature type="region of interest" description="Disordered" evidence="1">
    <location>
        <begin position="98"/>
        <end position="200"/>
    </location>
</feature>
<feature type="compositionally biased region" description="Basic residues" evidence="1">
    <location>
        <begin position="161"/>
        <end position="171"/>
    </location>
</feature>
<keyword evidence="3" id="KW-1185">Reference proteome</keyword>